<feature type="compositionally biased region" description="Basic residues" evidence="1">
    <location>
        <begin position="334"/>
        <end position="350"/>
    </location>
</feature>
<evidence type="ECO:0000256" key="1">
    <source>
        <dbReference type="SAM" id="MobiDB-lite"/>
    </source>
</evidence>
<keyword evidence="3" id="KW-1185">Reference proteome</keyword>
<evidence type="ECO:0000313" key="3">
    <source>
        <dbReference type="Proteomes" id="UP001530315"/>
    </source>
</evidence>
<feature type="region of interest" description="Disordered" evidence="1">
    <location>
        <begin position="302"/>
        <end position="409"/>
    </location>
</feature>
<name>A0ABD3NS91_9STRA</name>
<reference evidence="2 3" key="1">
    <citation type="submission" date="2024-10" db="EMBL/GenBank/DDBJ databases">
        <title>Updated reference genomes for cyclostephanoid diatoms.</title>
        <authorList>
            <person name="Roberts W.R."/>
            <person name="Alverson A.J."/>
        </authorList>
    </citation>
    <scope>NUCLEOTIDE SEQUENCE [LARGE SCALE GENOMIC DNA]</scope>
    <source>
        <strain evidence="2 3">AJA276-08</strain>
    </source>
</reference>
<feature type="region of interest" description="Disordered" evidence="1">
    <location>
        <begin position="123"/>
        <end position="171"/>
    </location>
</feature>
<dbReference type="Proteomes" id="UP001530315">
    <property type="component" value="Unassembled WGS sequence"/>
</dbReference>
<dbReference type="EMBL" id="JALLAZ020001231">
    <property type="protein sequence ID" value="KAL3778238.1"/>
    <property type="molecule type" value="Genomic_DNA"/>
</dbReference>
<sequence length="409" mass="45588">MSAYSDNHQSVAQVIFDSLTRCFHPTDGEGGSLFSCPPLSSRSSRTTKVELPPQTAVAPPEGSRGSSNKLKTQPQPPPSPPPQQQQLQQQHQYDADRYIHRKLEIFRTTDEECLAEFGIVPGKKAQSSSHAKSNRRGHLVVSSDDEIDNLTKKQKRMSDLGNGKQTNSQARDESFAVTVIRLLRDPLSCITSVQRQYNSSLYFATPVRAASRENVTKLSDWRLTAEEFAARYGGDKGCKCDESIASQSHLDEEETITSASYFDQKYSHIIETTPPMSLFNDHRVAVSEIETDAILKIANNKREADEANSIRTRSRSKSTTPRSSPTDNIVAVITKKHRKMTASLSKRSKKGSSPTKGGNTKKVYDLAPTGKSSSVSSTSLDGEQHRHRHRQQPQRDFREPDIVHYMLGQ</sequence>
<comment type="caution">
    <text evidence="2">The sequence shown here is derived from an EMBL/GenBank/DDBJ whole genome shotgun (WGS) entry which is preliminary data.</text>
</comment>
<organism evidence="2 3">
    <name type="scientific">Stephanodiscus triporus</name>
    <dbReference type="NCBI Taxonomy" id="2934178"/>
    <lineage>
        <taxon>Eukaryota</taxon>
        <taxon>Sar</taxon>
        <taxon>Stramenopiles</taxon>
        <taxon>Ochrophyta</taxon>
        <taxon>Bacillariophyta</taxon>
        <taxon>Coscinodiscophyceae</taxon>
        <taxon>Thalassiosirophycidae</taxon>
        <taxon>Stephanodiscales</taxon>
        <taxon>Stephanodiscaceae</taxon>
        <taxon>Stephanodiscus</taxon>
    </lineage>
</organism>
<protein>
    <recommendedName>
        <fullName evidence="4">Sulfotransferase</fullName>
    </recommendedName>
</protein>
<feature type="region of interest" description="Disordered" evidence="1">
    <location>
        <begin position="30"/>
        <end position="93"/>
    </location>
</feature>
<evidence type="ECO:0000313" key="2">
    <source>
        <dbReference type="EMBL" id="KAL3778238.1"/>
    </source>
</evidence>
<proteinExistence type="predicted"/>
<feature type="compositionally biased region" description="Low complexity" evidence="1">
    <location>
        <begin position="317"/>
        <end position="326"/>
    </location>
</feature>
<feature type="compositionally biased region" description="Pro residues" evidence="1">
    <location>
        <begin position="74"/>
        <end position="83"/>
    </location>
</feature>
<gene>
    <name evidence="2" type="ORF">ACHAW5_006782</name>
</gene>
<accession>A0ABD3NS91</accession>
<evidence type="ECO:0008006" key="4">
    <source>
        <dbReference type="Google" id="ProtNLM"/>
    </source>
</evidence>
<dbReference type="AlphaFoldDB" id="A0ABD3NS91"/>
<feature type="compositionally biased region" description="Basic and acidic residues" evidence="1">
    <location>
        <begin position="393"/>
        <end position="402"/>
    </location>
</feature>